<name>A0A0R1PB51_9LACO</name>
<proteinExistence type="predicted"/>
<protein>
    <submittedName>
        <fullName evidence="1">Uncharacterized protein</fullName>
    </submittedName>
</protein>
<dbReference type="EMBL" id="AZER01000016">
    <property type="protein sequence ID" value="KRL27346.1"/>
    <property type="molecule type" value="Genomic_DNA"/>
</dbReference>
<organism evidence="1 2">
    <name type="scientific">Limosilactobacillus frumenti DSM 13145</name>
    <dbReference type="NCBI Taxonomy" id="1423746"/>
    <lineage>
        <taxon>Bacteria</taxon>
        <taxon>Bacillati</taxon>
        <taxon>Bacillota</taxon>
        <taxon>Bacilli</taxon>
        <taxon>Lactobacillales</taxon>
        <taxon>Lactobacillaceae</taxon>
        <taxon>Limosilactobacillus</taxon>
    </lineage>
</organism>
<comment type="caution">
    <text evidence="1">The sequence shown here is derived from an EMBL/GenBank/DDBJ whole genome shotgun (WGS) entry which is preliminary data.</text>
</comment>
<reference evidence="1 2" key="1">
    <citation type="journal article" date="2015" name="Genome Announc.">
        <title>Expanding the biotechnology potential of lactobacilli through comparative genomics of 213 strains and associated genera.</title>
        <authorList>
            <person name="Sun Z."/>
            <person name="Harris H.M."/>
            <person name="McCann A."/>
            <person name="Guo C."/>
            <person name="Argimon S."/>
            <person name="Zhang W."/>
            <person name="Yang X."/>
            <person name="Jeffery I.B."/>
            <person name="Cooney J.C."/>
            <person name="Kagawa T.F."/>
            <person name="Liu W."/>
            <person name="Song Y."/>
            <person name="Salvetti E."/>
            <person name="Wrobel A."/>
            <person name="Rasinkangas P."/>
            <person name="Parkhill J."/>
            <person name="Rea M.C."/>
            <person name="O'Sullivan O."/>
            <person name="Ritari J."/>
            <person name="Douillard F.P."/>
            <person name="Paul Ross R."/>
            <person name="Yang R."/>
            <person name="Briner A.E."/>
            <person name="Felis G.E."/>
            <person name="de Vos W.M."/>
            <person name="Barrangou R."/>
            <person name="Klaenhammer T.R."/>
            <person name="Caufield P.W."/>
            <person name="Cui Y."/>
            <person name="Zhang H."/>
            <person name="O'Toole P.W."/>
        </authorList>
    </citation>
    <scope>NUCLEOTIDE SEQUENCE [LARGE SCALE GENOMIC DNA]</scope>
    <source>
        <strain evidence="1 2">DSM 13145</strain>
    </source>
</reference>
<accession>A0A0R1PB51</accession>
<evidence type="ECO:0000313" key="1">
    <source>
        <dbReference type="EMBL" id="KRL27346.1"/>
    </source>
</evidence>
<evidence type="ECO:0000313" key="2">
    <source>
        <dbReference type="Proteomes" id="UP000051445"/>
    </source>
</evidence>
<keyword evidence="2" id="KW-1185">Reference proteome</keyword>
<gene>
    <name evidence="1" type="ORF">FD27_GL001102</name>
</gene>
<sequence length="64" mass="7912">MSYSTFLRRKSWAQDHYPAWQKVFLYDCRVDLKEYQKFETFYSEKQYEAHQDPHVKILEAMGDK</sequence>
<dbReference type="Proteomes" id="UP000051445">
    <property type="component" value="Unassembled WGS sequence"/>
</dbReference>
<dbReference type="AlphaFoldDB" id="A0A0R1PB51"/>
<dbReference type="PATRIC" id="fig|1423746.3.peg.1121"/>